<comment type="caution">
    <text evidence="2">The sequence shown here is derived from an EMBL/GenBank/DDBJ whole genome shotgun (WGS) entry which is preliminary data.</text>
</comment>
<proteinExistence type="predicted"/>
<sequence>MLQSSGASHRPEAGGGDARGGCPRERPGIFTCLLQSTVRIPVASCSSCPPTAPLPRLTAPMLRLTAPALGSSVRGTQARERGQTEQHLPRGCGAESLHRCGSPLAAQNHRSTNLTVRREGLRTLHESSDAVEPLWGRSSPCGPREPDFSPDRGLAGLGFKQVIWSDWCGGRHLQRRRSLKALQTRKTSHE</sequence>
<feature type="compositionally biased region" description="Basic and acidic residues" evidence="1">
    <location>
        <begin position="77"/>
        <end position="88"/>
    </location>
</feature>
<protein>
    <submittedName>
        <fullName evidence="2">Uncharacterized protein</fullName>
    </submittedName>
</protein>
<dbReference type="EMBL" id="JBBPFD010000680">
    <property type="protein sequence ID" value="KAK7877657.1"/>
    <property type="molecule type" value="Genomic_DNA"/>
</dbReference>
<dbReference type="AlphaFoldDB" id="A0AAW0MD34"/>
<organism evidence="2 3">
    <name type="scientific">Mugilogobius chulae</name>
    <name type="common">yellowstripe goby</name>
    <dbReference type="NCBI Taxonomy" id="88201"/>
    <lineage>
        <taxon>Eukaryota</taxon>
        <taxon>Metazoa</taxon>
        <taxon>Chordata</taxon>
        <taxon>Craniata</taxon>
        <taxon>Vertebrata</taxon>
        <taxon>Euteleostomi</taxon>
        <taxon>Actinopterygii</taxon>
        <taxon>Neopterygii</taxon>
        <taxon>Teleostei</taxon>
        <taxon>Neoteleostei</taxon>
        <taxon>Acanthomorphata</taxon>
        <taxon>Gobiaria</taxon>
        <taxon>Gobiiformes</taxon>
        <taxon>Gobioidei</taxon>
        <taxon>Gobiidae</taxon>
        <taxon>Gobionellinae</taxon>
        <taxon>Mugilogobius</taxon>
    </lineage>
</organism>
<keyword evidence="3" id="KW-1185">Reference proteome</keyword>
<gene>
    <name evidence="2" type="ORF">WMY93_031669</name>
</gene>
<feature type="region of interest" description="Disordered" evidence="1">
    <location>
        <begin position="71"/>
        <end position="92"/>
    </location>
</feature>
<accession>A0AAW0MD34</accession>
<name>A0AAW0MD34_9GOBI</name>
<feature type="region of interest" description="Disordered" evidence="1">
    <location>
        <begin position="1"/>
        <end position="22"/>
    </location>
</feature>
<reference evidence="3" key="1">
    <citation type="submission" date="2024-04" db="EMBL/GenBank/DDBJ databases">
        <title>Salinicola lusitanus LLJ914,a marine bacterium isolated from the Okinawa Trough.</title>
        <authorList>
            <person name="Li J."/>
        </authorList>
    </citation>
    <scope>NUCLEOTIDE SEQUENCE [LARGE SCALE GENOMIC DNA]</scope>
</reference>
<evidence type="ECO:0000256" key="1">
    <source>
        <dbReference type="SAM" id="MobiDB-lite"/>
    </source>
</evidence>
<evidence type="ECO:0000313" key="3">
    <source>
        <dbReference type="Proteomes" id="UP001460270"/>
    </source>
</evidence>
<evidence type="ECO:0000313" key="2">
    <source>
        <dbReference type="EMBL" id="KAK7877657.1"/>
    </source>
</evidence>
<dbReference type="Proteomes" id="UP001460270">
    <property type="component" value="Unassembled WGS sequence"/>
</dbReference>